<organism evidence="2 3">
    <name type="scientific">Nitrosospira lacus</name>
    <dbReference type="NCBI Taxonomy" id="1288494"/>
    <lineage>
        <taxon>Bacteria</taxon>
        <taxon>Pseudomonadati</taxon>
        <taxon>Pseudomonadota</taxon>
        <taxon>Betaproteobacteria</taxon>
        <taxon>Nitrosomonadales</taxon>
        <taxon>Nitrosomonadaceae</taxon>
        <taxon>Nitrosospira</taxon>
    </lineage>
</organism>
<dbReference type="InterPro" id="IPR054597">
    <property type="entry name" value="FeeM_cat"/>
</dbReference>
<keyword evidence="3" id="KW-1185">Reference proteome</keyword>
<dbReference type="Proteomes" id="UP000012179">
    <property type="component" value="Chromosome"/>
</dbReference>
<dbReference type="InterPro" id="IPR016181">
    <property type="entry name" value="Acyl_CoA_acyltransferase"/>
</dbReference>
<dbReference type="Gene3D" id="3.40.630.30">
    <property type="match status" value="1"/>
</dbReference>
<protein>
    <recommendedName>
        <fullName evidence="1">N-acyl amino acid synthase FeeM catalytic core domain-containing protein</fullName>
    </recommendedName>
</protein>
<accession>A0A1W6SQ49</accession>
<feature type="domain" description="N-acyl amino acid synthase FeeM catalytic core" evidence="1">
    <location>
        <begin position="22"/>
        <end position="163"/>
    </location>
</feature>
<dbReference type="AlphaFoldDB" id="A0A1W6SQ49"/>
<sequence length="171" mass="18875">MKATFGPYVVSTAESLDRSECLVKTSYLRKGYSADHIMTSADMVFDAELCGTVIGTVMMRLDSANGLYSDATYSHELDAMRLSGRKLAELCRFVIMPGQPTSSVMGALFHFVYVYAHLMNDVTDLVCEVVPNHVAAQKRLLGFLQIAGPKRCERVGVDAVLLHRTLDLSDF</sequence>
<evidence type="ECO:0000313" key="2">
    <source>
        <dbReference type="EMBL" id="ARO87938.1"/>
    </source>
</evidence>
<proteinExistence type="predicted"/>
<gene>
    <name evidence="2" type="ORF">EBAPG3_009255</name>
</gene>
<dbReference type="SUPFAM" id="SSF55729">
    <property type="entry name" value="Acyl-CoA N-acyltransferases (Nat)"/>
    <property type="match status" value="1"/>
</dbReference>
<reference evidence="2 3" key="1">
    <citation type="journal article" date="2015" name="Int. J. Syst. Evol. Microbiol.">
        <title>Nitrosospira lacus sp. nov., a psychrotolerant, ammonia-oxidizing bacterium from sandy lake sediment.</title>
        <authorList>
            <person name="Urakawa H."/>
            <person name="Garcia J.C."/>
            <person name="Nielsen J.L."/>
            <person name="Le V.Q."/>
            <person name="Kozlowski J.A."/>
            <person name="Stein L.Y."/>
            <person name="Lim C.K."/>
            <person name="Pommerening-Roser A."/>
            <person name="Martens-Habbena W."/>
            <person name="Stahl D.A."/>
            <person name="Klotz M.G."/>
        </authorList>
    </citation>
    <scope>NUCLEOTIDE SEQUENCE [LARGE SCALE GENOMIC DNA]</scope>
    <source>
        <strain evidence="2 3">APG3</strain>
    </source>
</reference>
<dbReference type="KEGG" id="nlc:EBAPG3_009255"/>
<name>A0A1W6SQ49_9PROT</name>
<evidence type="ECO:0000259" key="1">
    <source>
        <dbReference type="Pfam" id="PF21926"/>
    </source>
</evidence>
<dbReference type="Pfam" id="PF21926">
    <property type="entry name" value="FeeM"/>
    <property type="match status" value="1"/>
</dbReference>
<dbReference type="EMBL" id="CP021106">
    <property type="protein sequence ID" value="ARO87938.1"/>
    <property type="molecule type" value="Genomic_DNA"/>
</dbReference>
<evidence type="ECO:0000313" key="3">
    <source>
        <dbReference type="Proteomes" id="UP000012179"/>
    </source>
</evidence>